<accession>B0E553</accession>
<organism evidence="3">
    <name type="scientific">Laccaria bicolor (strain S238N-H82 / ATCC MYA-4686)</name>
    <name type="common">Bicoloured deceiver</name>
    <name type="synonym">Laccaria laccata var. bicolor</name>
    <dbReference type="NCBI Taxonomy" id="486041"/>
    <lineage>
        <taxon>Eukaryota</taxon>
        <taxon>Fungi</taxon>
        <taxon>Dikarya</taxon>
        <taxon>Basidiomycota</taxon>
        <taxon>Agaricomycotina</taxon>
        <taxon>Agaricomycetes</taxon>
        <taxon>Agaricomycetidae</taxon>
        <taxon>Agaricales</taxon>
        <taxon>Agaricineae</taxon>
        <taxon>Hydnangiaceae</taxon>
        <taxon>Laccaria</taxon>
    </lineage>
</organism>
<dbReference type="InterPro" id="IPR052228">
    <property type="entry name" value="Sec_Metab_Biosynth_Oxidored"/>
</dbReference>
<dbReference type="InterPro" id="IPR036291">
    <property type="entry name" value="NAD(P)-bd_dom_sf"/>
</dbReference>
<feature type="non-terminal residue" evidence="2">
    <location>
        <position position="1"/>
    </location>
</feature>
<dbReference type="EMBL" id="DS547686">
    <property type="protein sequence ID" value="EDQ98028.1"/>
    <property type="molecule type" value="Genomic_DNA"/>
</dbReference>
<dbReference type="PANTHER" id="PTHR47534">
    <property type="entry name" value="YALI0E05731P"/>
    <property type="match status" value="1"/>
</dbReference>
<dbReference type="HOGENOM" id="CLU_044999_1_1_1"/>
<dbReference type="AlphaFoldDB" id="B0E553"/>
<keyword evidence="3" id="KW-1185">Reference proteome</keyword>
<dbReference type="InParanoid" id="B0E553"/>
<dbReference type="RefSeq" id="XP_001891320.1">
    <property type="nucleotide sequence ID" value="XM_001891285.1"/>
</dbReference>
<dbReference type="SUPFAM" id="SSF51735">
    <property type="entry name" value="NAD(P)-binding Rossmann-fold domains"/>
    <property type="match status" value="1"/>
</dbReference>
<sequence>SKYEFMACDVTLMKNVHAACREFSESLPKINFLVLSAGVFALTGREETEEGIDKKMASRYYSRWAIINGLLPSLRKAKEAGDDASVLSILAAGMGPEVDLKDLGVFEGYSGLKAMTQMISYNDPMIAEYAKREPEIAFTHIYPGTVDTPAFRPSSWLLTILMLPLRPILWLISTKPEDCAEYMLFALFNAEKGMNRRNAKGDDIGSEGFPQAADGQQRLWDHSVQLTTV</sequence>
<dbReference type="Gene3D" id="3.40.50.720">
    <property type="entry name" value="NAD(P)-binding Rossmann-like Domain"/>
    <property type="match status" value="1"/>
</dbReference>
<keyword evidence="1" id="KW-0560">Oxidoreductase</keyword>
<dbReference type="OrthoDB" id="2898509at2759"/>
<proteinExistence type="predicted"/>
<evidence type="ECO:0000313" key="2">
    <source>
        <dbReference type="EMBL" id="EDQ98028.1"/>
    </source>
</evidence>
<reference evidence="2 3" key="1">
    <citation type="journal article" date="2008" name="Nature">
        <title>The genome of Laccaria bicolor provides insights into mycorrhizal symbiosis.</title>
        <authorList>
            <person name="Martin F."/>
            <person name="Aerts A."/>
            <person name="Ahren D."/>
            <person name="Brun A."/>
            <person name="Danchin E.G.J."/>
            <person name="Duchaussoy F."/>
            <person name="Gibon J."/>
            <person name="Kohler A."/>
            <person name="Lindquist E."/>
            <person name="Pereda V."/>
            <person name="Salamov A."/>
            <person name="Shapiro H.J."/>
            <person name="Wuyts J."/>
            <person name="Blaudez D."/>
            <person name="Buee M."/>
            <person name="Brokstein P."/>
            <person name="Canbaeck B."/>
            <person name="Cohen D."/>
            <person name="Courty P.E."/>
            <person name="Coutinho P.M."/>
            <person name="Delaruelle C."/>
            <person name="Detter J.C."/>
            <person name="Deveau A."/>
            <person name="DiFazio S."/>
            <person name="Duplessis S."/>
            <person name="Fraissinet-Tachet L."/>
            <person name="Lucic E."/>
            <person name="Frey-Klett P."/>
            <person name="Fourrey C."/>
            <person name="Feussner I."/>
            <person name="Gay G."/>
            <person name="Grimwood J."/>
            <person name="Hoegger P.J."/>
            <person name="Jain P."/>
            <person name="Kilaru S."/>
            <person name="Labbe J."/>
            <person name="Lin Y.C."/>
            <person name="Legue V."/>
            <person name="Le Tacon F."/>
            <person name="Marmeisse R."/>
            <person name="Melayah D."/>
            <person name="Montanini B."/>
            <person name="Muratet M."/>
            <person name="Nehls U."/>
            <person name="Niculita-Hirzel H."/>
            <person name="Oudot-Le Secq M.P."/>
            <person name="Peter M."/>
            <person name="Quesneville H."/>
            <person name="Rajashekar B."/>
            <person name="Reich M."/>
            <person name="Rouhier N."/>
            <person name="Schmutz J."/>
            <person name="Yin T."/>
            <person name="Chalot M."/>
            <person name="Henrissat B."/>
            <person name="Kuees U."/>
            <person name="Lucas S."/>
            <person name="Van de Peer Y."/>
            <person name="Podila G.K."/>
            <person name="Polle A."/>
            <person name="Pukkila P.J."/>
            <person name="Richardson P.M."/>
            <person name="Rouze P."/>
            <person name="Sanders I.R."/>
            <person name="Stajich J.E."/>
            <person name="Tunlid A."/>
            <person name="Tuskan G."/>
            <person name="Grigoriev I.V."/>
        </authorList>
    </citation>
    <scope>NUCLEOTIDE SEQUENCE [LARGE SCALE GENOMIC DNA]</scope>
    <source>
        <strain evidence="3">S238N-H82 / ATCC MYA-4686</strain>
    </source>
</reference>
<dbReference type="PANTHER" id="PTHR47534:SF3">
    <property type="entry name" value="ALCOHOL DEHYDROGENASE-LIKE C-TERMINAL DOMAIN-CONTAINING PROTEIN"/>
    <property type="match status" value="1"/>
</dbReference>
<evidence type="ECO:0000256" key="1">
    <source>
        <dbReference type="ARBA" id="ARBA00023002"/>
    </source>
</evidence>
<evidence type="ECO:0000313" key="3">
    <source>
        <dbReference type="Proteomes" id="UP000001194"/>
    </source>
</evidence>
<protein>
    <submittedName>
        <fullName evidence="2">Predicted protein</fullName>
    </submittedName>
</protein>
<dbReference type="Proteomes" id="UP000001194">
    <property type="component" value="Unassembled WGS sequence"/>
</dbReference>
<dbReference type="GO" id="GO:0016491">
    <property type="term" value="F:oxidoreductase activity"/>
    <property type="evidence" value="ECO:0007669"/>
    <property type="project" value="UniProtKB-KW"/>
</dbReference>
<gene>
    <name evidence="2" type="ORF">LACBIDRAFT_257167</name>
</gene>
<name>B0E553_LACBS</name>
<dbReference type="KEGG" id="lbc:LACBIDRAFT_257167"/>
<dbReference type="GeneID" id="6086977"/>